<dbReference type="GO" id="GO:0042274">
    <property type="term" value="P:ribosomal small subunit biogenesis"/>
    <property type="evidence" value="ECO:0007669"/>
    <property type="project" value="TreeGrafter"/>
</dbReference>
<feature type="domain" description="RNA-binding S4" evidence="8">
    <location>
        <begin position="129"/>
        <end position="189"/>
    </location>
</feature>
<dbReference type="InParanoid" id="A0A4S2N551"/>
<reference evidence="9 10" key="1">
    <citation type="submission" date="2019-04" db="EMBL/GenBank/DDBJ databases">
        <title>Comparative genomics and transcriptomics to analyze fruiting body development in filamentous ascomycetes.</title>
        <authorList>
            <consortium name="DOE Joint Genome Institute"/>
            <person name="Lutkenhaus R."/>
            <person name="Traeger S."/>
            <person name="Breuer J."/>
            <person name="Kuo A."/>
            <person name="Lipzen A."/>
            <person name="Pangilinan J."/>
            <person name="Dilworth D."/>
            <person name="Sandor L."/>
            <person name="Poggeler S."/>
            <person name="Barry K."/>
            <person name="Grigoriev I.V."/>
            <person name="Nowrousian M."/>
        </authorList>
    </citation>
    <scope>NUCLEOTIDE SEQUENCE [LARGE SCALE GENOMIC DNA]</scope>
    <source>
        <strain evidence="9 10">CBS 389.68</strain>
    </source>
</reference>
<dbReference type="InterPro" id="IPR022801">
    <property type="entry name" value="Ribosomal_uS4"/>
</dbReference>
<comment type="similarity">
    <text evidence="1">Belongs to the universal ribosomal protein uS4 family.</text>
</comment>
<evidence type="ECO:0000256" key="5">
    <source>
        <dbReference type="ARBA" id="ARBA00023274"/>
    </source>
</evidence>
<name>A0A4S2N551_9PEZI</name>
<accession>A0A4S2N551</accession>
<organism evidence="9 10">
    <name type="scientific">Ascodesmis nigricans</name>
    <dbReference type="NCBI Taxonomy" id="341454"/>
    <lineage>
        <taxon>Eukaryota</taxon>
        <taxon>Fungi</taxon>
        <taxon>Dikarya</taxon>
        <taxon>Ascomycota</taxon>
        <taxon>Pezizomycotina</taxon>
        <taxon>Pezizomycetes</taxon>
        <taxon>Pezizales</taxon>
        <taxon>Ascodesmidaceae</taxon>
        <taxon>Ascodesmis</taxon>
    </lineage>
</organism>
<dbReference type="Gene3D" id="3.10.290.10">
    <property type="entry name" value="RNA-binding S4 domain"/>
    <property type="match status" value="1"/>
</dbReference>
<dbReference type="Proteomes" id="UP000298138">
    <property type="component" value="Unassembled WGS sequence"/>
</dbReference>
<dbReference type="CDD" id="cd00165">
    <property type="entry name" value="S4"/>
    <property type="match status" value="1"/>
</dbReference>
<proteinExistence type="inferred from homology"/>
<dbReference type="Pfam" id="PF01479">
    <property type="entry name" value="S4"/>
    <property type="match status" value="1"/>
</dbReference>
<dbReference type="InterPro" id="IPR018079">
    <property type="entry name" value="Ribosomal_uS4_CS"/>
</dbReference>
<dbReference type="STRING" id="341454.A0A4S2N551"/>
<evidence type="ECO:0000256" key="6">
    <source>
        <dbReference type="PROSITE-ProRule" id="PRU00182"/>
    </source>
</evidence>
<dbReference type="GO" id="GO:0019843">
    <property type="term" value="F:rRNA binding"/>
    <property type="evidence" value="ECO:0007669"/>
    <property type="project" value="UniProtKB-KW"/>
</dbReference>
<feature type="region of interest" description="Disordered" evidence="7">
    <location>
        <begin position="86"/>
        <end position="111"/>
    </location>
</feature>
<evidence type="ECO:0000313" key="10">
    <source>
        <dbReference type="Proteomes" id="UP000298138"/>
    </source>
</evidence>
<evidence type="ECO:0000256" key="7">
    <source>
        <dbReference type="SAM" id="MobiDB-lite"/>
    </source>
</evidence>
<evidence type="ECO:0000259" key="8">
    <source>
        <dbReference type="SMART" id="SM00363"/>
    </source>
</evidence>
<keyword evidence="2 6" id="KW-0699">rRNA-binding</keyword>
<evidence type="ECO:0000256" key="3">
    <source>
        <dbReference type="ARBA" id="ARBA00022884"/>
    </source>
</evidence>
<dbReference type="PANTHER" id="PTHR11831:SF4">
    <property type="entry name" value="SMALL RIBOSOMAL SUBUNIT PROTEIN US4M"/>
    <property type="match status" value="1"/>
</dbReference>
<keyword evidence="5" id="KW-0687">Ribonucleoprotein</keyword>
<dbReference type="PROSITE" id="PS00632">
    <property type="entry name" value="RIBOSOMAL_S4"/>
    <property type="match status" value="1"/>
</dbReference>
<dbReference type="FunCoup" id="A0A4S2N551">
    <property type="interactions" value="115"/>
</dbReference>
<dbReference type="PROSITE" id="PS50889">
    <property type="entry name" value="S4"/>
    <property type="match status" value="1"/>
</dbReference>
<keyword evidence="10" id="KW-1185">Reference proteome</keyword>
<dbReference type="InterPro" id="IPR036986">
    <property type="entry name" value="S4_RNA-bd_sf"/>
</dbReference>
<keyword evidence="4" id="KW-0689">Ribosomal protein</keyword>
<sequence length="415" mass="47526">MPPPTNKNLVYLLKNGIVRQNWQPLSLYNLTRVPRVNRSRTIYQQKFTAKKLTRKYHGEKLTTQQWKNLFKHSLASVVPMTTGQLAESDGSQYGAGRGSGANGRVPGKERERELQETPYMLQTYAPLERRLDMAVFRAMFASSAIQARQFVVHGFVEVNGQKMKYPQYLLNPGDMFSVSLPKILFATGQPKAQHGRVRNSHREKKLQEKLGDAYISPKQRREQNRIRFNLPPKDPYHTYSALAKGENPQSINYGAGKKGDSPERIRQRGLEAMNKKKVEEKHIKKIKGEDTSAAVSEEGVDVEKEVAEFEASDDAAAEAGERKVAKKKTGGKEWWNDENLPKDYDPDVPYRTPWKPRNFLSAFAFIPKYLEVNHNTGHAIYLRHPVARPGQSEVPTPFDHETHRLAYNWWLRSGR</sequence>
<gene>
    <name evidence="9" type="ORF">EX30DRAFT_338928</name>
</gene>
<dbReference type="AlphaFoldDB" id="A0A4S2N551"/>
<dbReference type="PANTHER" id="PTHR11831">
    <property type="entry name" value="30S 40S RIBOSOMAL PROTEIN"/>
    <property type="match status" value="1"/>
</dbReference>
<protein>
    <submittedName>
        <fullName evidence="9">Alpha-L RNA-binding motif-containing protein</fullName>
    </submittedName>
</protein>
<evidence type="ECO:0000256" key="1">
    <source>
        <dbReference type="ARBA" id="ARBA00007465"/>
    </source>
</evidence>
<evidence type="ECO:0000313" key="9">
    <source>
        <dbReference type="EMBL" id="TGZ84398.1"/>
    </source>
</evidence>
<keyword evidence="3 6" id="KW-0694">RNA-binding</keyword>
<evidence type="ECO:0000256" key="2">
    <source>
        <dbReference type="ARBA" id="ARBA00022730"/>
    </source>
</evidence>
<dbReference type="GO" id="GO:0003735">
    <property type="term" value="F:structural constituent of ribosome"/>
    <property type="evidence" value="ECO:0007669"/>
    <property type="project" value="TreeGrafter"/>
</dbReference>
<dbReference type="OrthoDB" id="3356781at2759"/>
<dbReference type="GO" id="GO:0005763">
    <property type="term" value="C:mitochondrial small ribosomal subunit"/>
    <property type="evidence" value="ECO:0007669"/>
    <property type="project" value="TreeGrafter"/>
</dbReference>
<dbReference type="EMBL" id="ML220113">
    <property type="protein sequence ID" value="TGZ84398.1"/>
    <property type="molecule type" value="Genomic_DNA"/>
</dbReference>
<dbReference type="InterPro" id="IPR002942">
    <property type="entry name" value="S4_RNA-bd"/>
</dbReference>
<evidence type="ECO:0000256" key="4">
    <source>
        <dbReference type="ARBA" id="ARBA00022980"/>
    </source>
</evidence>
<dbReference type="SUPFAM" id="SSF55174">
    <property type="entry name" value="Alpha-L RNA-binding motif"/>
    <property type="match status" value="1"/>
</dbReference>
<dbReference type="SMART" id="SM00363">
    <property type="entry name" value="S4"/>
    <property type="match status" value="1"/>
</dbReference>